<sequence>MLNNFELLSLMHVTASGIATVGLCLALVAAVGVFIALAADRPDKLVGPTGLLILAVLGATVGGAAQEWWQLITAVVAGGTAIVAGLIVARLLRTRQQPDAPQTSIDRIPLASWQ</sequence>
<accession>A0ABU8LWJ3</accession>
<evidence type="ECO:0000313" key="3">
    <source>
        <dbReference type="Proteomes" id="UP001368654"/>
    </source>
</evidence>
<feature type="transmembrane region" description="Helical" evidence="1">
    <location>
        <begin position="45"/>
        <end position="65"/>
    </location>
</feature>
<keyword evidence="1" id="KW-0812">Transmembrane</keyword>
<evidence type="ECO:0000256" key="1">
    <source>
        <dbReference type="SAM" id="Phobius"/>
    </source>
</evidence>
<dbReference type="EMBL" id="JBBDGL010000005">
    <property type="protein sequence ID" value="MEJ1156622.1"/>
    <property type="molecule type" value="Genomic_DNA"/>
</dbReference>
<reference evidence="2 3" key="1">
    <citation type="submission" date="2024-02" db="EMBL/GenBank/DDBJ databases">
        <authorList>
            <person name="Saticioglu I.B."/>
        </authorList>
    </citation>
    <scope>NUCLEOTIDE SEQUENCE [LARGE SCALE GENOMIC DNA]</scope>
    <source>
        <strain evidence="2 3">Mu-86</strain>
    </source>
</reference>
<protein>
    <submittedName>
        <fullName evidence="2">Uncharacterized protein</fullName>
    </submittedName>
</protein>
<keyword evidence="1" id="KW-0472">Membrane</keyword>
<proteinExistence type="predicted"/>
<dbReference type="Proteomes" id="UP001368654">
    <property type="component" value="Unassembled WGS sequence"/>
</dbReference>
<feature type="transmembrane region" description="Helical" evidence="1">
    <location>
        <begin position="12"/>
        <end position="38"/>
    </location>
</feature>
<gene>
    <name evidence="2" type="ORF">WDU96_13510</name>
</gene>
<feature type="transmembrane region" description="Helical" evidence="1">
    <location>
        <begin position="71"/>
        <end position="92"/>
    </location>
</feature>
<organism evidence="2 3">
    <name type="scientific">Microbacterium marmarense</name>
    <dbReference type="NCBI Taxonomy" id="3122051"/>
    <lineage>
        <taxon>Bacteria</taxon>
        <taxon>Bacillati</taxon>
        <taxon>Actinomycetota</taxon>
        <taxon>Actinomycetes</taxon>
        <taxon>Micrococcales</taxon>
        <taxon>Microbacteriaceae</taxon>
        <taxon>Microbacterium</taxon>
    </lineage>
</organism>
<keyword evidence="1" id="KW-1133">Transmembrane helix</keyword>
<evidence type="ECO:0000313" key="2">
    <source>
        <dbReference type="EMBL" id="MEJ1156622.1"/>
    </source>
</evidence>
<comment type="caution">
    <text evidence="2">The sequence shown here is derived from an EMBL/GenBank/DDBJ whole genome shotgun (WGS) entry which is preliminary data.</text>
</comment>
<keyword evidence="3" id="KW-1185">Reference proteome</keyword>
<name>A0ABU8LWJ3_9MICO</name>
<dbReference type="RefSeq" id="WP_337339051.1">
    <property type="nucleotide sequence ID" value="NZ_JBBDGL010000005.1"/>
</dbReference>